<name>A0A0G1X9V8_9BACT</name>
<evidence type="ECO:0000256" key="5">
    <source>
        <dbReference type="SAM" id="MobiDB-lite"/>
    </source>
</evidence>
<comment type="caution">
    <text evidence="8">The sequence shown here is derived from an EMBL/GenBank/DDBJ whole genome shotgun (WGS) entry which is preliminary data.</text>
</comment>
<dbReference type="Pfam" id="PF04542">
    <property type="entry name" value="Sigma70_r2"/>
    <property type="match status" value="1"/>
</dbReference>
<dbReference type="InterPro" id="IPR013325">
    <property type="entry name" value="RNA_pol_sigma_r2"/>
</dbReference>
<dbReference type="InterPro" id="IPR013249">
    <property type="entry name" value="RNA_pol_sigma70_r4_t2"/>
</dbReference>
<keyword evidence="3" id="KW-0731">Sigma factor</keyword>
<feature type="domain" description="RNA polymerase sigma factor 70 region 4 type 2" evidence="7">
    <location>
        <begin position="121"/>
        <end position="169"/>
    </location>
</feature>
<dbReference type="AlphaFoldDB" id="A0A0G1X9V8"/>
<dbReference type="SUPFAM" id="SSF88659">
    <property type="entry name" value="Sigma3 and sigma4 domains of RNA polymerase sigma factors"/>
    <property type="match status" value="1"/>
</dbReference>
<evidence type="ECO:0000313" key="9">
    <source>
        <dbReference type="Proteomes" id="UP000034185"/>
    </source>
</evidence>
<dbReference type="NCBIfam" id="TIGR02937">
    <property type="entry name" value="sigma70-ECF"/>
    <property type="match status" value="1"/>
</dbReference>
<evidence type="ECO:0000256" key="1">
    <source>
        <dbReference type="ARBA" id="ARBA00010641"/>
    </source>
</evidence>
<dbReference type="PANTHER" id="PTHR43133">
    <property type="entry name" value="RNA POLYMERASE ECF-TYPE SIGMA FACTO"/>
    <property type="match status" value="1"/>
</dbReference>
<dbReference type="InterPro" id="IPR039425">
    <property type="entry name" value="RNA_pol_sigma-70-like"/>
</dbReference>
<dbReference type="Gene3D" id="1.10.10.10">
    <property type="entry name" value="Winged helix-like DNA-binding domain superfamily/Winged helix DNA-binding domain"/>
    <property type="match status" value="1"/>
</dbReference>
<feature type="domain" description="RNA polymerase sigma-70 region 2" evidence="6">
    <location>
        <begin position="22"/>
        <end position="87"/>
    </location>
</feature>
<dbReference type="GO" id="GO:0003677">
    <property type="term" value="F:DNA binding"/>
    <property type="evidence" value="ECO:0007669"/>
    <property type="project" value="InterPro"/>
</dbReference>
<organism evidence="8 9">
    <name type="scientific">Candidatus Kaiserbacteria bacterium GW2011_GWB1_52_6</name>
    <dbReference type="NCBI Taxonomy" id="1618674"/>
    <lineage>
        <taxon>Bacteria</taxon>
        <taxon>Candidatus Kaiseribacteriota</taxon>
    </lineage>
</organism>
<dbReference type="GO" id="GO:0006352">
    <property type="term" value="P:DNA-templated transcription initiation"/>
    <property type="evidence" value="ECO:0007669"/>
    <property type="project" value="InterPro"/>
</dbReference>
<keyword evidence="4" id="KW-0804">Transcription</keyword>
<dbReference type="SUPFAM" id="SSF88946">
    <property type="entry name" value="Sigma2 domain of RNA polymerase sigma factors"/>
    <property type="match status" value="1"/>
</dbReference>
<dbReference type="Proteomes" id="UP000034185">
    <property type="component" value="Unassembled WGS sequence"/>
</dbReference>
<dbReference type="InterPro" id="IPR014284">
    <property type="entry name" value="RNA_pol_sigma-70_dom"/>
</dbReference>
<accession>A0A0G1X9V8</accession>
<dbReference type="GO" id="GO:0016987">
    <property type="term" value="F:sigma factor activity"/>
    <property type="evidence" value="ECO:0007669"/>
    <property type="project" value="UniProtKB-KW"/>
</dbReference>
<evidence type="ECO:0000256" key="3">
    <source>
        <dbReference type="ARBA" id="ARBA00023082"/>
    </source>
</evidence>
<evidence type="ECO:0000259" key="6">
    <source>
        <dbReference type="Pfam" id="PF04542"/>
    </source>
</evidence>
<dbReference type="Pfam" id="PF08281">
    <property type="entry name" value="Sigma70_r4_2"/>
    <property type="match status" value="1"/>
</dbReference>
<dbReference type="InterPro" id="IPR013324">
    <property type="entry name" value="RNA_pol_sigma_r3/r4-like"/>
</dbReference>
<sequence>MKKLTKSEQWRAKLEEEFLAAYDAHGDALFRHCLIRVRDRDVAKDLAQEAFSRTWTYLSMGKKIEHIRAFLYRVANNLIIDASRKKKSSSLDKMMEEDGFEVRDESIREPIDHPALRQAFALLVSLDEMYRVAVTMRYIDEMTPKEIARIIGVSENVVSVRIHRGIERLRQDMPKDTREESGKDLDEPLK</sequence>
<dbReference type="Gene3D" id="1.10.1740.10">
    <property type="match status" value="1"/>
</dbReference>
<dbReference type="CDD" id="cd06171">
    <property type="entry name" value="Sigma70_r4"/>
    <property type="match status" value="1"/>
</dbReference>
<evidence type="ECO:0000256" key="2">
    <source>
        <dbReference type="ARBA" id="ARBA00023015"/>
    </source>
</evidence>
<evidence type="ECO:0000256" key="4">
    <source>
        <dbReference type="ARBA" id="ARBA00023163"/>
    </source>
</evidence>
<feature type="region of interest" description="Disordered" evidence="5">
    <location>
        <begin position="171"/>
        <end position="190"/>
    </location>
</feature>
<gene>
    <name evidence="8" type="ORF">UY70_C0004G0027</name>
</gene>
<dbReference type="InterPro" id="IPR007627">
    <property type="entry name" value="RNA_pol_sigma70_r2"/>
</dbReference>
<comment type="similarity">
    <text evidence="1">Belongs to the sigma-70 factor family. ECF subfamily.</text>
</comment>
<dbReference type="PANTHER" id="PTHR43133:SF60">
    <property type="entry name" value="RNA POLYMERASE SIGMA FACTOR SIGV"/>
    <property type="match status" value="1"/>
</dbReference>
<proteinExistence type="inferred from homology"/>
<protein>
    <submittedName>
        <fullName evidence="8">RNA polymerase sigma-W factor</fullName>
    </submittedName>
</protein>
<dbReference type="InterPro" id="IPR036388">
    <property type="entry name" value="WH-like_DNA-bd_sf"/>
</dbReference>
<dbReference type="EMBL" id="LCRA01000004">
    <property type="protein sequence ID" value="KKW28043.1"/>
    <property type="molecule type" value="Genomic_DNA"/>
</dbReference>
<reference evidence="8 9" key="1">
    <citation type="journal article" date="2015" name="Nature">
        <title>rRNA introns, odd ribosomes, and small enigmatic genomes across a large radiation of phyla.</title>
        <authorList>
            <person name="Brown C.T."/>
            <person name="Hug L.A."/>
            <person name="Thomas B.C."/>
            <person name="Sharon I."/>
            <person name="Castelle C.J."/>
            <person name="Singh A."/>
            <person name="Wilkins M.J."/>
            <person name="Williams K.H."/>
            <person name="Banfield J.F."/>
        </authorList>
    </citation>
    <scope>NUCLEOTIDE SEQUENCE [LARGE SCALE GENOMIC DNA]</scope>
</reference>
<evidence type="ECO:0000259" key="7">
    <source>
        <dbReference type="Pfam" id="PF08281"/>
    </source>
</evidence>
<evidence type="ECO:0000313" key="8">
    <source>
        <dbReference type="EMBL" id="KKW28043.1"/>
    </source>
</evidence>
<keyword evidence="2" id="KW-0805">Transcription regulation</keyword>